<dbReference type="EMBL" id="JAMRXG010000015">
    <property type="protein sequence ID" value="MCM6777480.1"/>
    <property type="molecule type" value="Genomic_DNA"/>
</dbReference>
<comment type="caution">
    <text evidence="1">The sequence shown here is derived from an EMBL/GenBank/DDBJ whole genome shotgun (WGS) entry which is preliminary data.</text>
</comment>
<dbReference type="Proteomes" id="UP001139157">
    <property type="component" value="Unassembled WGS sequence"/>
</dbReference>
<gene>
    <name evidence="1" type="ORF">NDR86_28730</name>
</gene>
<name>A0A9X2EDK9_9NOCA</name>
<organism evidence="1 2">
    <name type="scientific">Nocardia pulmonis</name>
    <dbReference type="NCBI Taxonomy" id="2951408"/>
    <lineage>
        <taxon>Bacteria</taxon>
        <taxon>Bacillati</taxon>
        <taxon>Actinomycetota</taxon>
        <taxon>Actinomycetes</taxon>
        <taxon>Mycobacteriales</taxon>
        <taxon>Nocardiaceae</taxon>
        <taxon>Nocardia</taxon>
    </lineage>
</organism>
<keyword evidence="2" id="KW-1185">Reference proteome</keyword>
<accession>A0A9X2EDK9</accession>
<dbReference type="AlphaFoldDB" id="A0A9X2EDK9"/>
<dbReference type="RefSeq" id="WP_251916649.1">
    <property type="nucleotide sequence ID" value="NZ_JAMRXG010000015.1"/>
</dbReference>
<protein>
    <submittedName>
        <fullName evidence="1">Uncharacterized protein</fullName>
    </submittedName>
</protein>
<proteinExistence type="predicted"/>
<evidence type="ECO:0000313" key="1">
    <source>
        <dbReference type="EMBL" id="MCM6777480.1"/>
    </source>
</evidence>
<reference evidence="1" key="1">
    <citation type="submission" date="2022-06" db="EMBL/GenBank/DDBJ databases">
        <title>Novel species in genus nocardia.</title>
        <authorList>
            <person name="Li F."/>
        </authorList>
    </citation>
    <scope>NUCLEOTIDE SEQUENCE</scope>
    <source>
        <strain evidence="1">CDC141</strain>
    </source>
</reference>
<sequence>MLIGMAVAGTLAVPGALAGASPADDVGKVQNELLNDADYFERVGKVDKALCSESEALPDDLEGVGLSDAGIKKWWEIYDISPLRFVTSPTDEALKVTFAKGQPWAPPVGLTEAQLGKYYARQLCDNADAREKFVSNLKTYTEKYGTKLDPGIKGEDDMKEVFLDKLRKQEALLTKEGLCECEQS</sequence>
<evidence type="ECO:0000313" key="2">
    <source>
        <dbReference type="Proteomes" id="UP001139157"/>
    </source>
</evidence>